<dbReference type="EMBL" id="MK500509">
    <property type="protein sequence ID" value="QBK91033.1"/>
    <property type="molecule type" value="Genomic_DNA"/>
</dbReference>
<proteinExistence type="predicted"/>
<accession>A0A481Z569</accession>
<reference evidence="2" key="1">
    <citation type="journal article" date="2019" name="MBio">
        <title>Virus Genomes from Deep Sea Sediments Expand the Ocean Megavirome and Support Independent Origins of Viral Gigantism.</title>
        <authorList>
            <person name="Backstrom D."/>
            <person name="Yutin N."/>
            <person name="Jorgensen S.L."/>
            <person name="Dharamshi J."/>
            <person name="Homa F."/>
            <person name="Zaremba-Niedwiedzka K."/>
            <person name="Spang A."/>
            <person name="Wolf Y.I."/>
            <person name="Koonin E.V."/>
            <person name="Ettema T.J."/>
        </authorList>
    </citation>
    <scope>NUCLEOTIDE SEQUENCE</scope>
</reference>
<gene>
    <name evidence="2" type="ORF">LCPAC202_00070</name>
</gene>
<protein>
    <submittedName>
        <fullName evidence="2">Membrane protein</fullName>
    </submittedName>
</protein>
<organism evidence="2">
    <name type="scientific">Pithovirus LCPAC202</name>
    <dbReference type="NCBI Taxonomy" id="2506592"/>
    <lineage>
        <taxon>Viruses</taxon>
        <taxon>Pithoviruses</taxon>
    </lineage>
</organism>
<feature type="compositionally biased region" description="Polar residues" evidence="1">
    <location>
        <begin position="49"/>
        <end position="62"/>
    </location>
</feature>
<sequence length="62" mass="6799">MVLIIFIVILAVATLWLRRDLIECETRESPYCPQFTCPTAPNGGKGTPAQRTNSAGKIVYSS</sequence>
<evidence type="ECO:0000313" key="2">
    <source>
        <dbReference type="EMBL" id="QBK91033.1"/>
    </source>
</evidence>
<name>A0A481Z569_9VIRU</name>
<evidence type="ECO:0000256" key="1">
    <source>
        <dbReference type="SAM" id="MobiDB-lite"/>
    </source>
</evidence>
<feature type="region of interest" description="Disordered" evidence="1">
    <location>
        <begin position="42"/>
        <end position="62"/>
    </location>
</feature>